<keyword evidence="1" id="KW-0732">Signal</keyword>
<reference evidence="2 3" key="1">
    <citation type="journal article" date="2008" name="BMC Genomics">
        <title>Complete genome of Phenylobacterium zucineum - a novel facultative intracellular bacterium isolated from human erythroleukemia cell line K562.</title>
        <authorList>
            <person name="Luo Y."/>
            <person name="Xu X."/>
            <person name="Ding Z."/>
            <person name="Liu Z."/>
            <person name="Zhang B."/>
            <person name="Yan Z."/>
            <person name="Sun J."/>
            <person name="Hu S."/>
            <person name="Hu X."/>
        </authorList>
    </citation>
    <scope>NUCLEOTIDE SEQUENCE [LARGE SCALE GENOMIC DNA]</scope>
    <source>
        <strain evidence="2 3">HLK1</strain>
    </source>
</reference>
<dbReference type="STRING" id="450851.PHZ_c0079"/>
<sequence length="137" mass="14374">MDRRRLAGLIALIPVGTALLPGAARAAGKKKDEPATRSPYVPIQTLLGTTVRPDGRRGSLSVECGLDIPDASLRERAEASMPRLRSAFAATVRTYAAGLPAGHPPNVDFIARALQQQTDQVLGRAGAKVLLGAVLVN</sequence>
<evidence type="ECO:0000313" key="3">
    <source>
        <dbReference type="Proteomes" id="UP000001868"/>
    </source>
</evidence>
<dbReference type="OrthoDB" id="7173442at2"/>
<protein>
    <recommendedName>
        <fullName evidence="4">Tat pathway signal protein</fullName>
    </recommendedName>
</protein>
<feature type="signal peptide" evidence="1">
    <location>
        <begin position="1"/>
        <end position="26"/>
    </location>
</feature>
<evidence type="ECO:0000256" key="1">
    <source>
        <dbReference type="SAM" id="SignalP"/>
    </source>
</evidence>
<dbReference type="RefSeq" id="WP_012520641.1">
    <property type="nucleotide sequence ID" value="NC_011144.1"/>
</dbReference>
<dbReference type="eggNOG" id="ENOG503336G">
    <property type="taxonomic scope" value="Bacteria"/>
</dbReference>
<dbReference type="Proteomes" id="UP000001868">
    <property type="component" value="Chromosome"/>
</dbReference>
<name>B4RBN3_PHEZH</name>
<dbReference type="AlphaFoldDB" id="B4RBN3"/>
<dbReference type="KEGG" id="pzu:PHZ_c0079"/>
<keyword evidence="3" id="KW-1185">Reference proteome</keyword>
<proteinExistence type="predicted"/>
<evidence type="ECO:0000313" key="2">
    <source>
        <dbReference type="EMBL" id="ACG76493.1"/>
    </source>
</evidence>
<accession>B4RBN3</accession>
<dbReference type="HOGENOM" id="CLU_153664_0_0_5"/>
<gene>
    <name evidence="2" type="ordered locus">PHZ_c0079</name>
</gene>
<organism evidence="2 3">
    <name type="scientific">Phenylobacterium zucineum (strain HLK1)</name>
    <dbReference type="NCBI Taxonomy" id="450851"/>
    <lineage>
        <taxon>Bacteria</taxon>
        <taxon>Pseudomonadati</taxon>
        <taxon>Pseudomonadota</taxon>
        <taxon>Alphaproteobacteria</taxon>
        <taxon>Caulobacterales</taxon>
        <taxon>Caulobacteraceae</taxon>
        <taxon>Phenylobacterium</taxon>
    </lineage>
</organism>
<evidence type="ECO:0008006" key="4">
    <source>
        <dbReference type="Google" id="ProtNLM"/>
    </source>
</evidence>
<feature type="chain" id="PRO_5002822458" description="Tat pathway signal protein" evidence="1">
    <location>
        <begin position="27"/>
        <end position="137"/>
    </location>
</feature>
<dbReference type="EMBL" id="CP000747">
    <property type="protein sequence ID" value="ACG76493.1"/>
    <property type="molecule type" value="Genomic_DNA"/>
</dbReference>